<dbReference type="PANTHER" id="PTHR35176">
    <property type="entry name" value="HEME OXYGENASE HI_0854-RELATED"/>
    <property type="match status" value="1"/>
</dbReference>
<name>A0A6B0YUP5_9CHLR</name>
<organism evidence="3">
    <name type="scientific">Caldilineaceae bacterium SB0664_bin_27</name>
    <dbReference type="NCBI Taxonomy" id="2605260"/>
    <lineage>
        <taxon>Bacteria</taxon>
        <taxon>Bacillati</taxon>
        <taxon>Chloroflexota</taxon>
        <taxon>Caldilineae</taxon>
        <taxon>Caldilineales</taxon>
        <taxon>Caldilineaceae</taxon>
    </lineage>
</organism>
<reference evidence="3" key="1">
    <citation type="submission" date="2019-09" db="EMBL/GenBank/DDBJ databases">
        <title>Characterisation of the sponge microbiome using genome-centric metagenomics.</title>
        <authorList>
            <person name="Engelberts J.P."/>
            <person name="Robbins S.J."/>
            <person name="De Goeij J.M."/>
            <person name="Aranda M."/>
            <person name="Bell S.C."/>
            <person name="Webster N.S."/>
        </authorList>
    </citation>
    <scope>NUCLEOTIDE SEQUENCE</scope>
    <source>
        <strain evidence="3">SB0664_bin_27</strain>
    </source>
</reference>
<dbReference type="Pfam" id="PF01243">
    <property type="entry name" value="PNPOx_N"/>
    <property type="match status" value="1"/>
</dbReference>
<dbReference type="InterPro" id="IPR052019">
    <property type="entry name" value="F420H2_bilvrd_red/Heme_oxyg"/>
</dbReference>
<dbReference type="Gene3D" id="2.30.110.10">
    <property type="entry name" value="Electron Transport, Fmn-binding Protein, Chain A"/>
    <property type="match status" value="1"/>
</dbReference>
<evidence type="ECO:0000313" key="3">
    <source>
        <dbReference type="EMBL" id="MXY93432.1"/>
    </source>
</evidence>
<dbReference type="InterPro" id="IPR011576">
    <property type="entry name" value="Pyridox_Oxase_N"/>
</dbReference>
<dbReference type="EMBL" id="VXRG01000067">
    <property type="protein sequence ID" value="MXY93432.1"/>
    <property type="molecule type" value="Genomic_DNA"/>
</dbReference>
<dbReference type="GO" id="GO:0016627">
    <property type="term" value="F:oxidoreductase activity, acting on the CH-CH group of donors"/>
    <property type="evidence" value="ECO:0007669"/>
    <property type="project" value="TreeGrafter"/>
</dbReference>
<proteinExistence type="predicted"/>
<accession>A0A6B0YUP5</accession>
<dbReference type="PANTHER" id="PTHR35176:SF6">
    <property type="entry name" value="HEME OXYGENASE HI_0854-RELATED"/>
    <property type="match status" value="1"/>
</dbReference>
<evidence type="ECO:0000259" key="2">
    <source>
        <dbReference type="Pfam" id="PF01243"/>
    </source>
</evidence>
<sequence length="157" mass="17687">MDRQERTMPALNQSQIDSLLHSNTTCRLACVDYEGAPYVVPCWFTYADGGFYVVPRARSAWAGYLKNDGRVFLCIDADDGRRVLVKGTASVVEEPNVGGRWVAIGQEMAERYGGASGLKYLEATMQEPRWLFFIEATELLSSSGGWAQKYKHYDWEV</sequence>
<dbReference type="AlphaFoldDB" id="A0A6B0YUP5"/>
<protein>
    <recommendedName>
        <fullName evidence="2">Pyridoxamine 5'-phosphate oxidase N-terminal domain-containing protein</fullName>
    </recommendedName>
</protein>
<keyword evidence="1" id="KW-0560">Oxidoreductase</keyword>
<dbReference type="GO" id="GO:0005829">
    <property type="term" value="C:cytosol"/>
    <property type="evidence" value="ECO:0007669"/>
    <property type="project" value="TreeGrafter"/>
</dbReference>
<feature type="domain" description="Pyridoxamine 5'-phosphate oxidase N-terminal" evidence="2">
    <location>
        <begin position="15"/>
        <end position="121"/>
    </location>
</feature>
<comment type="caution">
    <text evidence="3">The sequence shown here is derived from an EMBL/GenBank/DDBJ whole genome shotgun (WGS) entry which is preliminary data.</text>
</comment>
<evidence type="ECO:0000256" key="1">
    <source>
        <dbReference type="ARBA" id="ARBA00023002"/>
    </source>
</evidence>
<dbReference type="GO" id="GO:0070967">
    <property type="term" value="F:coenzyme F420 binding"/>
    <property type="evidence" value="ECO:0007669"/>
    <property type="project" value="TreeGrafter"/>
</dbReference>
<dbReference type="SUPFAM" id="SSF50475">
    <property type="entry name" value="FMN-binding split barrel"/>
    <property type="match status" value="1"/>
</dbReference>
<gene>
    <name evidence="3" type="ORF">F4Y42_08295</name>
</gene>
<dbReference type="InterPro" id="IPR012349">
    <property type="entry name" value="Split_barrel_FMN-bd"/>
</dbReference>